<name>A0ABT1PNF5_9ACTN</name>
<organism evidence="4 5">
    <name type="scientific">Streptomyces humicola</name>
    <dbReference type="NCBI Taxonomy" id="2953240"/>
    <lineage>
        <taxon>Bacteria</taxon>
        <taxon>Bacillati</taxon>
        <taxon>Actinomycetota</taxon>
        <taxon>Actinomycetes</taxon>
        <taxon>Kitasatosporales</taxon>
        <taxon>Streptomycetaceae</taxon>
        <taxon>Streptomyces</taxon>
    </lineage>
</organism>
<keyword evidence="2" id="KW-1133">Transmembrane helix</keyword>
<dbReference type="InterPro" id="IPR003399">
    <property type="entry name" value="Mce/MlaD"/>
</dbReference>
<dbReference type="SUPFAM" id="SSF58104">
    <property type="entry name" value="Methyl-accepting chemotaxis protein (MCP) signaling domain"/>
    <property type="match status" value="1"/>
</dbReference>
<comment type="caution">
    <text evidence="4">The sequence shown here is derived from an EMBL/GenBank/DDBJ whole genome shotgun (WGS) entry which is preliminary data.</text>
</comment>
<dbReference type="PANTHER" id="PTHR33371">
    <property type="entry name" value="INTERMEMBRANE PHOSPHOLIPID TRANSPORT SYSTEM BINDING PROTEIN MLAD-RELATED"/>
    <property type="match status" value="1"/>
</dbReference>
<feature type="domain" description="Mce/MlaD" evidence="3">
    <location>
        <begin position="44"/>
        <end position="120"/>
    </location>
</feature>
<accession>A0ABT1PNF5</accession>
<dbReference type="Pfam" id="PF02470">
    <property type="entry name" value="MlaD"/>
    <property type="match status" value="1"/>
</dbReference>
<evidence type="ECO:0000256" key="2">
    <source>
        <dbReference type="SAM" id="Phobius"/>
    </source>
</evidence>
<evidence type="ECO:0000256" key="1">
    <source>
        <dbReference type="SAM" id="MobiDB-lite"/>
    </source>
</evidence>
<dbReference type="RefSeq" id="WP_255918063.1">
    <property type="nucleotide sequence ID" value="NZ_JANFNG010000001.1"/>
</dbReference>
<dbReference type="Proteomes" id="UP001057702">
    <property type="component" value="Unassembled WGS sequence"/>
</dbReference>
<proteinExistence type="predicted"/>
<keyword evidence="2" id="KW-0812">Transmembrane</keyword>
<reference evidence="4" key="1">
    <citation type="submission" date="2022-06" db="EMBL/GenBank/DDBJ databases">
        <title>Draft genome sequence of Streptomyces sp. RB6PN25 isolated from peat swamp forest in Thailand.</title>
        <authorList>
            <person name="Duangmal K."/>
            <person name="Klaysubun C."/>
        </authorList>
    </citation>
    <scope>NUCLEOTIDE SEQUENCE</scope>
    <source>
        <strain evidence="4">RB6PN25</strain>
    </source>
</reference>
<evidence type="ECO:0000313" key="5">
    <source>
        <dbReference type="Proteomes" id="UP001057702"/>
    </source>
</evidence>
<protein>
    <submittedName>
        <fullName evidence="4">MlaD family protein</fullName>
    </submittedName>
</protein>
<sequence>MKISQTALPRIRFSVLIAFTALCALIFGYLWVNSGGRLPLISSDGYRVSFDVPTVGNLVDNSDVVIAGVRVGRVVGLDTQGGQAHVTMQLTSQAPLHQGAHVQVREKTLIDETFLQIVDGHGPALPGGTTLPSGSATPAVELNDILSSLDPRTRSALASSARSLGLATNGTRQSISQALDGLGAIGRQGKDTLDALAAQSADLRAMTGNTAALLAALNTRQGEIAELVTDANQLASATANNTSSIKSTMTELPNVIRSANQASSSITALSSALQPVAGNLNAAAPALSQALQQLPPAAAALRALLPTLDSVLAEAPGTLVRVPAVATNADQLMPSLEQDLLQLNPMLSYLQPYGQDIAHLFVNWGASLATGDGNGHALRLLPVINRQAVTGVPANTNIGPLNERNPYPAAGTADDPQPWQGQYPRVQEAPK</sequence>
<evidence type="ECO:0000313" key="4">
    <source>
        <dbReference type="EMBL" id="MCQ4079211.1"/>
    </source>
</evidence>
<keyword evidence="5" id="KW-1185">Reference proteome</keyword>
<feature type="transmembrane region" description="Helical" evidence="2">
    <location>
        <begin position="12"/>
        <end position="32"/>
    </location>
</feature>
<dbReference type="InterPro" id="IPR052336">
    <property type="entry name" value="MlaD_Phospholipid_Transporter"/>
</dbReference>
<feature type="region of interest" description="Disordered" evidence="1">
    <location>
        <begin position="394"/>
        <end position="431"/>
    </location>
</feature>
<dbReference type="EMBL" id="JANFNG010000001">
    <property type="protein sequence ID" value="MCQ4079211.1"/>
    <property type="molecule type" value="Genomic_DNA"/>
</dbReference>
<dbReference type="PANTHER" id="PTHR33371:SF4">
    <property type="entry name" value="INTERMEMBRANE PHOSPHOLIPID TRANSPORT SYSTEM BINDING PROTEIN MLAD"/>
    <property type="match status" value="1"/>
</dbReference>
<evidence type="ECO:0000259" key="3">
    <source>
        <dbReference type="Pfam" id="PF02470"/>
    </source>
</evidence>
<keyword evidence="2" id="KW-0472">Membrane</keyword>
<gene>
    <name evidence="4" type="ORF">NGB36_00910</name>
</gene>